<dbReference type="Proteomes" id="UP001385951">
    <property type="component" value="Unassembled WGS sequence"/>
</dbReference>
<keyword evidence="1" id="KW-1133">Transmembrane helix</keyword>
<accession>A0AAW0GWX1</accession>
<sequence length="223" mass="24728">MLSRSVIIVGSHYMRYDTSCRLLVSLLSPQIPPRSASFVNDFSPRFSLLVPWILYIALCLLFARSSSTCRPTLYSATLLSPLCFSTPMYGYSLAFHPRRSCTPLLFCVGIFTLPYCVQLRGPDVDTREFHPLHLLGPSTLTPLDDDDPSTTTIRDVLSCCLLPAHIHTQTSATVFYYVVFTFIQTCTLICADGRIASQKGNLTLVPSLSSTNVFTLSARLTPT</sequence>
<keyword evidence="1" id="KW-0812">Transmembrane</keyword>
<organism evidence="2 3">
    <name type="scientific">Cerrena zonata</name>
    <dbReference type="NCBI Taxonomy" id="2478898"/>
    <lineage>
        <taxon>Eukaryota</taxon>
        <taxon>Fungi</taxon>
        <taxon>Dikarya</taxon>
        <taxon>Basidiomycota</taxon>
        <taxon>Agaricomycotina</taxon>
        <taxon>Agaricomycetes</taxon>
        <taxon>Polyporales</taxon>
        <taxon>Cerrenaceae</taxon>
        <taxon>Cerrena</taxon>
    </lineage>
</organism>
<reference evidence="2 3" key="1">
    <citation type="submission" date="2022-09" db="EMBL/GenBank/DDBJ databases">
        <authorList>
            <person name="Palmer J.M."/>
        </authorList>
    </citation>
    <scope>NUCLEOTIDE SEQUENCE [LARGE SCALE GENOMIC DNA]</scope>
    <source>
        <strain evidence="2 3">DSM 7382</strain>
    </source>
</reference>
<feature type="transmembrane region" description="Helical" evidence="1">
    <location>
        <begin position="46"/>
        <end position="63"/>
    </location>
</feature>
<dbReference type="EMBL" id="JASBNA010000003">
    <property type="protein sequence ID" value="KAK7694126.1"/>
    <property type="molecule type" value="Genomic_DNA"/>
</dbReference>
<protein>
    <submittedName>
        <fullName evidence="2">Uncharacterized protein</fullName>
    </submittedName>
</protein>
<evidence type="ECO:0000313" key="2">
    <source>
        <dbReference type="EMBL" id="KAK7694126.1"/>
    </source>
</evidence>
<name>A0AAW0GWX1_9APHY</name>
<dbReference type="AlphaFoldDB" id="A0AAW0GWX1"/>
<keyword evidence="3" id="KW-1185">Reference proteome</keyword>
<proteinExistence type="predicted"/>
<evidence type="ECO:0000313" key="3">
    <source>
        <dbReference type="Proteomes" id="UP001385951"/>
    </source>
</evidence>
<comment type="caution">
    <text evidence="2">The sequence shown here is derived from an EMBL/GenBank/DDBJ whole genome shotgun (WGS) entry which is preliminary data.</text>
</comment>
<gene>
    <name evidence="2" type="ORF">QCA50_003702</name>
</gene>
<keyword evidence="1" id="KW-0472">Membrane</keyword>
<evidence type="ECO:0000256" key="1">
    <source>
        <dbReference type="SAM" id="Phobius"/>
    </source>
</evidence>